<accession>A0ABW7H7B6</accession>
<dbReference type="RefSeq" id="WP_394406300.1">
    <property type="nucleotide sequence ID" value="NZ_JBIGIC010000001.1"/>
</dbReference>
<keyword evidence="1" id="KW-0732">Signal</keyword>
<proteinExistence type="predicted"/>
<evidence type="ECO:0000256" key="1">
    <source>
        <dbReference type="SAM" id="SignalP"/>
    </source>
</evidence>
<name>A0ABW7H7B6_9BURK</name>
<keyword evidence="3" id="KW-1185">Reference proteome</keyword>
<sequence>MLRPLLLSTLVATAITAALPVHAAGLTERQACLKLIATAHAVKLAGPNRRGDYRCRRDANVENDFVFTLRFDGPKEPADASHLLGRYAVDKVTREAYEWDATLQKRGAPFVPPPRKR</sequence>
<feature type="signal peptide" evidence="1">
    <location>
        <begin position="1"/>
        <end position="23"/>
    </location>
</feature>
<dbReference type="EMBL" id="JBIGIC010000001">
    <property type="protein sequence ID" value="MFG6485583.1"/>
    <property type="molecule type" value="Genomic_DNA"/>
</dbReference>
<evidence type="ECO:0000313" key="2">
    <source>
        <dbReference type="EMBL" id="MFG6485583.1"/>
    </source>
</evidence>
<gene>
    <name evidence="2" type="ORF">ACG04R_02805</name>
</gene>
<reference evidence="2 3" key="1">
    <citation type="submission" date="2024-08" db="EMBL/GenBank/DDBJ databases">
        <authorList>
            <person name="Lu H."/>
        </authorList>
    </citation>
    <scope>NUCLEOTIDE SEQUENCE [LARGE SCALE GENOMIC DNA]</scope>
    <source>
        <strain evidence="2 3">BYS78W</strain>
    </source>
</reference>
<dbReference type="Proteomes" id="UP001606134">
    <property type="component" value="Unassembled WGS sequence"/>
</dbReference>
<organism evidence="2 3">
    <name type="scientific">Pelomonas candidula</name>
    <dbReference type="NCBI Taxonomy" id="3299025"/>
    <lineage>
        <taxon>Bacteria</taxon>
        <taxon>Pseudomonadati</taxon>
        <taxon>Pseudomonadota</taxon>
        <taxon>Betaproteobacteria</taxon>
        <taxon>Burkholderiales</taxon>
        <taxon>Sphaerotilaceae</taxon>
        <taxon>Roseateles</taxon>
    </lineage>
</organism>
<feature type="chain" id="PRO_5045105362" evidence="1">
    <location>
        <begin position="24"/>
        <end position="117"/>
    </location>
</feature>
<evidence type="ECO:0000313" key="3">
    <source>
        <dbReference type="Proteomes" id="UP001606134"/>
    </source>
</evidence>
<protein>
    <submittedName>
        <fullName evidence="2">Uncharacterized protein</fullName>
    </submittedName>
</protein>
<comment type="caution">
    <text evidence="2">The sequence shown here is derived from an EMBL/GenBank/DDBJ whole genome shotgun (WGS) entry which is preliminary data.</text>
</comment>